<comment type="caution">
    <text evidence="2">The sequence shown here is derived from an EMBL/GenBank/DDBJ whole genome shotgun (WGS) entry which is preliminary data.</text>
</comment>
<evidence type="ECO:0000313" key="3">
    <source>
        <dbReference type="Proteomes" id="UP000250790"/>
    </source>
</evidence>
<evidence type="ECO:0000313" key="2">
    <source>
        <dbReference type="EMBL" id="PUE54461.1"/>
    </source>
</evidence>
<keyword evidence="1" id="KW-0812">Transmembrane</keyword>
<name>A0A315EAY7_9BURK</name>
<evidence type="ECO:0000256" key="1">
    <source>
        <dbReference type="SAM" id="Phobius"/>
    </source>
</evidence>
<proteinExistence type="predicted"/>
<sequence>MSRAEPLVTPEALQCLLGGAPARSEVLGTGFWNNLQNIHFGAALWLVKGIFLYAVLMHVDAANLMSSSRYLWMRGTLELLCLTTFWVACMHPRGRSVAYGTMLVASTTLLMDAMTLLALPG</sequence>
<keyword evidence="1" id="KW-0472">Membrane</keyword>
<keyword evidence="3" id="KW-1185">Reference proteome</keyword>
<gene>
    <name evidence="2" type="ORF">B9Z37_07990</name>
</gene>
<dbReference type="Proteomes" id="UP000250790">
    <property type="component" value="Unassembled WGS sequence"/>
</dbReference>
<feature type="transmembrane region" description="Helical" evidence="1">
    <location>
        <begin position="71"/>
        <end position="91"/>
    </location>
</feature>
<protein>
    <submittedName>
        <fullName evidence="2">Uncharacterized protein</fullName>
    </submittedName>
</protein>
<organism evidence="2 3">
    <name type="scientific">Limnohabitans parvus II-B4</name>
    <dbReference type="NCBI Taxonomy" id="1293052"/>
    <lineage>
        <taxon>Bacteria</taxon>
        <taxon>Pseudomonadati</taxon>
        <taxon>Pseudomonadota</taxon>
        <taxon>Betaproteobacteria</taxon>
        <taxon>Burkholderiales</taxon>
        <taxon>Comamonadaceae</taxon>
        <taxon>Limnohabitans</taxon>
    </lineage>
</organism>
<reference evidence="2 3" key="1">
    <citation type="submission" date="2017-04" db="EMBL/GenBank/DDBJ databases">
        <title>Unexpected and diverse lifestyles within the genus Limnohabitans.</title>
        <authorList>
            <person name="Kasalicky V."/>
            <person name="Mehrshad M."/>
            <person name="Andrei S.-A."/>
            <person name="Salcher M."/>
            <person name="Kratochvilova H."/>
            <person name="Simek K."/>
            <person name="Ghai R."/>
        </authorList>
    </citation>
    <scope>NUCLEOTIDE SEQUENCE [LARGE SCALE GENOMIC DNA]</scope>
    <source>
        <strain evidence="2 3">II-B4</strain>
    </source>
</reference>
<dbReference type="OrthoDB" id="8907354at2"/>
<dbReference type="AlphaFoldDB" id="A0A315EAY7"/>
<dbReference type="RefSeq" id="WP_108312420.1">
    <property type="nucleotide sequence ID" value="NZ_NESN01000002.1"/>
</dbReference>
<dbReference type="EMBL" id="NESN01000002">
    <property type="protein sequence ID" value="PUE54461.1"/>
    <property type="molecule type" value="Genomic_DNA"/>
</dbReference>
<keyword evidence="1" id="KW-1133">Transmembrane helix</keyword>
<accession>A0A315EAY7</accession>
<feature type="transmembrane region" description="Helical" evidence="1">
    <location>
        <begin position="97"/>
        <end position="119"/>
    </location>
</feature>
<feature type="transmembrane region" description="Helical" evidence="1">
    <location>
        <begin position="38"/>
        <end position="59"/>
    </location>
</feature>